<evidence type="ECO:0000256" key="9">
    <source>
        <dbReference type="ARBA" id="ARBA00030390"/>
    </source>
</evidence>
<comment type="similarity">
    <text evidence="1">Belongs to the SOS response-associated peptidase family.</text>
</comment>
<evidence type="ECO:0000256" key="8">
    <source>
        <dbReference type="ARBA" id="ARBA00023239"/>
    </source>
</evidence>
<dbReference type="InterPro" id="IPR003738">
    <property type="entry name" value="SRAP"/>
</dbReference>
<evidence type="ECO:0000313" key="13">
    <source>
        <dbReference type="Proteomes" id="UP001174909"/>
    </source>
</evidence>
<name>A0AA35S8N6_GEOBA</name>
<dbReference type="Proteomes" id="UP001174909">
    <property type="component" value="Unassembled WGS sequence"/>
</dbReference>
<dbReference type="PANTHER" id="PTHR13604">
    <property type="entry name" value="DC12-RELATED"/>
    <property type="match status" value="1"/>
</dbReference>
<dbReference type="EMBL" id="CASHTH010002105">
    <property type="protein sequence ID" value="CAI8024904.1"/>
    <property type="molecule type" value="Genomic_DNA"/>
</dbReference>
<evidence type="ECO:0000256" key="11">
    <source>
        <dbReference type="ARBA" id="ARBA00031130"/>
    </source>
</evidence>
<dbReference type="GO" id="GO:0016829">
    <property type="term" value="F:lyase activity"/>
    <property type="evidence" value="ECO:0007669"/>
    <property type="project" value="UniProtKB-KW"/>
</dbReference>
<reference evidence="12" key="1">
    <citation type="submission" date="2023-03" db="EMBL/GenBank/DDBJ databases">
        <authorList>
            <person name="Steffen K."/>
            <person name="Cardenas P."/>
        </authorList>
    </citation>
    <scope>NUCLEOTIDE SEQUENCE</scope>
</reference>
<evidence type="ECO:0000256" key="2">
    <source>
        <dbReference type="ARBA" id="ARBA00015888"/>
    </source>
</evidence>
<protein>
    <recommendedName>
        <fullName evidence="2">Abasic site processing protein HMCES</fullName>
    </recommendedName>
    <alternativeName>
        <fullName evidence="9">Embryonic stem cell-specific 5-hydroxymethylcytosine-binding protein</fullName>
    </alternativeName>
    <alternativeName>
        <fullName evidence="10">Peptidase HMCES</fullName>
    </alternativeName>
    <alternativeName>
        <fullName evidence="11">SRAP domain-containing protein 1</fullName>
    </alternativeName>
</protein>
<evidence type="ECO:0000313" key="12">
    <source>
        <dbReference type="EMBL" id="CAI8024904.1"/>
    </source>
</evidence>
<dbReference type="InterPro" id="IPR036590">
    <property type="entry name" value="SRAP-like"/>
</dbReference>
<keyword evidence="13" id="KW-1185">Reference proteome</keyword>
<evidence type="ECO:0000256" key="1">
    <source>
        <dbReference type="ARBA" id="ARBA00008136"/>
    </source>
</evidence>
<evidence type="ECO:0000256" key="6">
    <source>
        <dbReference type="ARBA" id="ARBA00023124"/>
    </source>
</evidence>
<organism evidence="12 13">
    <name type="scientific">Geodia barretti</name>
    <name type="common">Barrett's horny sponge</name>
    <dbReference type="NCBI Taxonomy" id="519541"/>
    <lineage>
        <taxon>Eukaryota</taxon>
        <taxon>Metazoa</taxon>
        <taxon>Porifera</taxon>
        <taxon>Demospongiae</taxon>
        <taxon>Heteroscleromorpha</taxon>
        <taxon>Tetractinellida</taxon>
        <taxon>Astrophorina</taxon>
        <taxon>Geodiidae</taxon>
        <taxon>Geodia</taxon>
    </lineage>
</organism>
<evidence type="ECO:0000256" key="10">
    <source>
        <dbReference type="ARBA" id="ARBA00030898"/>
    </source>
</evidence>
<keyword evidence="6" id="KW-0190">Covalent protein-DNA linkage</keyword>
<accession>A0AA35S8N6</accession>
<dbReference type="SUPFAM" id="SSF143081">
    <property type="entry name" value="BB1717-like"/>
    <property type="match status" value="1"/>
</dbReference>
<evidence type="ECO:0000256" key="4">
    <source>
        <dbReference type="ARBA" id="ARBA00022763"/>
    </source>
</evidence>
<dbReference type="GO" id="GO:0006508">
    <property type="term" value="P:proteolysis"/>
    <property type="evidence" value="ECO:0007669"/>
    <property type="project" value="UniProtKB-KW"/>
</dbReference>
<keyword evidence="5" id="KW-0378">Hydrolase</keyword>
<sequence>MCGRFTLASDSDAMNQMFFEFTIPMNLSPRYNISPTQDVAVIAELSETRQVEFFHWGLIPSWAKDPKIGNRMINARSETLSEKPSFRNAYKRRRCLILADGYYEWKQVPGDRLKQPVYIRLKSQKPFALAGLWEIWQVEGMDKPLRSCTIITCPPNALLEEIHHRMPVILPKDAYAEWLSPEAKSSDALQRLLIPYSDEEIEAYPVSRFVNHPTNDSPECIAPSEVTQSLN</sequence>
<gene>
    <name evidence="12" type="ORF">GBAR_LOCUS14423</name>
</gene>
<proteinExistence type="inferred from homology"/>
<evidence type="ECO:0000256" key="5">
    <source>
        <dbReference type="ARBA" id="ARBA00022801"/>
    </source>
</evidence>
<keyword evidence="4" id="KW-0227">DNA damage</keyword>
<dbReference type="GO" id="GO:0008233">
    <property type="term" value="F:peptidase activity"/>
    <property type="evidence" value="ECO:0007669"/>
    <property type="project" value="UniProtKB-KW"/>
</dbReference>
<keyword evidence="3" id="KW-0645">Protease</keyword>
<dbReference type="PANTHER" id="PTHR13604:SF0">
    <property type="entry name" value="ABASIC SITE PROCESSING PROTEIN HMCES"/>
    <property type="match status" value="1"/>
</dbReference>
<dbReference type="GO" id="GO:0003697">
    <property type="term" value="F:single-stranded DNA binding"/>
    <property type="evidence" value="ECO:0007669"/>
    <property type="project" value="InterPro"/>
</dbReference>
<dbReference type="AlphaFoldDB" id="A0AA35S8N6"/>
<evidence type="ECO:0000256" key="7">
    <source>
        <dbReference type="ARBA" id="ARBA00023125"/>
    </source>
</evidence>
<keyword evidence="7" id="KW-0238">DNA-binding</keyword>
<dbReference type="Gene3D" id="3.90.1680.10">
    <property type="entry name" value="SOS response associated peptidase-like"/>
    <property type="match status" value="1"/>
</dbReference>
<comment type="caution">
    <text evidence="12">The sequence shown here is derived from an EMBL/GenBank/DDBJ whole genome shotgun (WGS) entry which is preliminary data.</text>
</comment>
<dbReference type="Pfam" id="PF02586">
    <property type="entry name" value="SRAP"/>
    <property type="match status" value="1"/>
</dbReference>
<evidence type="ECO:0000256" key="3">
    <source>
        <dbReference type="ARBA" id="ARBA00022670"/>
    </source>
</evidence>
<keyword evidence="8" id="KW-0456">Lyase</keyword>
<dbReference type="GO" id="GO:0106300">
    <property type="term" value="P:protein-DNA covalent cross-linking repair"/>
    <property type="evidence" value="ECO:0007669"/>
    <property type="project" value="InterPro"/>
</dbReference>